<dbReference type="SUPFAM" id="SSF53850">
    <property type="entry name" value="Periplasmic binding protein-like II"/>
    <property type="match status" value="1"/>
</dbReference>
<dbReference type="PANTHER" id="PTHR42643:SF24">
    <property type="entry name" value="IONOTROPIC RECEPTOR 60A"/>
    <property type="match status" value="1"/>
</dbReference>
<protein>
    <submittedName>
        <fullName evidence="15">Uncharacterized protein LOC113795976 isoform X1</fullName>
    </submittedName>
</protein>
<keyword evidence="10" id="KW-1071">Ligand-gated ion channel</keyword>
<evidence type="ECO:0000256" key="5">
    <source>
        <dbReference type="ARBA" id="ARBA00022989"/>
    </source>
</evidence>
<keyword evidence="4 12" id="KW-0812">Transmembrane</keyword>
<dbReference type="InterPro" id="IPR019594">
    <property type="entry name" value="Glu/Gly-bd"/>
</dbReference>
<evidence type="ECO:0000256" key="9">
    <source>
        <dbReference type="ARBA" id="ARBA00023180"/>
    </source>
</evidence>
<keyword evidence="8" id="KW-0675">Receptor</keyword>
<keyword evidence="6" id="KW-0406">Ion transport</keyword>
<dbReference type="Proteomes" id="UP000515146">
    <property type="component" value="Unplaced"/>
</dbReference>
<gene>
    <name evidence="15" type="primary">LOC113795976</name>
</gene>
<dbReference type="PANTHER" id="PTHR42643">
    <property type="entry name" value="IONOTROPIC RECEPTOR 20A-RELATED"/>
    <property type="match status" value="1"/>
</dbReference>
<evidence type="ECO:0000256" key="4">
    <source>
        <dbReference type="ARBA" id="ARBA00022692"/>
    </source>
</evidence>
<keyword evidence="3" id="KW-1003">Cell membrane</keyword>
<keyword evidence="7 12" id="KW-0472">Membrane</keyword>
<dbReference type="GO" id="GO:0005886">
    <property type="term" value="C:plasma membrane"/>
    <property type="evidence" value="ECO:0007669"/>
    <property type="project" value="UniProtKB-SubCell"/>
</dbReference>
<dbReference type="GO" id="GO:0015276">
    <property type="term" value="F:ligand-gated monoatomic ion channel activity"/>
    <property type="evidence" value="ECO:0007669"/>
    <property type="project" value="InterPro"/>
</dbReference>
<organism evidence="14 15">
    <name type="scientific">Dermatophagoides pteronyssinus</name>
    <name type="common">European house dust mite</name>
    <dbReference type="NCBI Taxonomy" id="6956"/>
    <lineage>
        <taxon>Eukaryota</taxon>
        <taxon>Metazoa</taxon>
        <taxon>Ecdysozoa</taxon>
        <taxon>Arthropoda</taxon>
        <taxon>Chelicerata</taxon>
        <taxon>Arachnida</taxon>
        <taxon>Acari</taxon>
        <taxon>Acariformes</taxon>
        <taxon>Sarcoptiformes</taxon>
        <taxon>Astigmata</taxon>
        <taxon>Psoroptidia</taxon>
        <taxon>Analgoidea</taxon>
        <taxon>Pyroglyphidae</taxon>
        <taxon>Dermatophagoidinae</taxon>
        <taxon>Dermatophagoides</taxon>
    </lineage>
</organism>
<evidence type="ECO:0000313" key="14">
    <source>
        <dbReference type="Proteomes" id="UP000515146"/>
    </source>
</evidence>
<dbReference type="InParanoid" id="A0A6P6Y9N8"/>
<keyword evidence="5 12" id="KW-1133">Transmembrane helix</keyword>
<dbReference type="AlphaFoldDB" id="A0A6P6Y9N8"/>
<feature type="transmembrane region" description="Helical" evidence="12">
    <location>
        <begin position="416"/>
        <end position="437"/>
    </location>
</feature>
<evidence type="ECO:0000313" key="15">
    <source>
        <dbReference type="RefSeq" id="XP_027202020.1"/>
    </source>
</evidence>
<evidence type="ECO:0000256" key="7">
    <source>
        <dbReference type="ARBA" id="ARBA00023136"/>
    </source>
</evidence>
<keyword evidence="11" id="KW-0407">Ion channel</keyword>
<keyword evidence="14" id="KW-1185">Reference proteome</keyword>
<dbReference type="RefSeq" id="XP_027202020.1">
    <property type="nucleotide sequence ID" value="XM_027346219.1"/>
</dbReference>
<feature type="domain" description="Ionotropic glutamate receptor L-glutamate and glycine-binding" evidence="13">
    <location>
        <begin position="11"/>
        <end position="115"/>
    </location>
</feature>
<dbReference type="KEGG" id="dpte:113795976"/>
<sequence length="449" mass="53671">MTKLNLAGQQFRVGFNVGVPFLRMSGWNETNHSYKNIDGIDSWILRILMEYYNITFQLNNCYGQYGIKNENGTSWTGLIGKIVRNEIDIGIGGVMLSQERYDSINFLHSYWITHYTFATTKSTYDTNLFKFLQPFQMEIWYCLIILLLSTWIIDQIFKYFIRSNSNLIIITLMLLIQRPYRKRNLNSSDKLWIFIFSIISLIIVNHYSGNLGSMLTIRDMIEINSIDQLADECQQRKIIPLVLKNSIGMKFLQQISHTDNHLNKIRNSLQSINNYKEGMDLITTNNKQKRLALIGDRERLLFGQLRFGYYLPPEQEQTFFFSSYFSMAIRLKFEYRKQFDIVLLILKESGFINHWRNKEIHLAKLQYWQQSKTKFDDDDDDDNNEKYHAENYQNNNNHRIHFISYTIDDFSIIFNVYWLGILLAMFIFIVEIFKYVYYYCRKNIIFLEY</sequence>
<dbReference type="OMA" id="FLLEMCF"/>
<dbReference type="Gene3D" id="3.40.190.10">
    <property type="entry name" value="Periplasmic binding protein-like II"/>
    <property type="match status" value="1"/>
</dbReference>
<evidence type="ECO:0000256" key="12">
    <source>
        <dbReference type="SAM" id="Phobius"/>
    </source>
</evidence>
<keyword evidence="9" id="KW-0325">Glycoprotein</keyword>
<feature type="transmembrane region" description="Helical" evidence="12">
    <location>
        <begin position="191"/>
        <end position="208"/>
    </location>
</feature>
<evidence type="ECO:0000256" key="3">
    <source>
        <dbReference type="ARBA" id="ARBA00022475"/>
    </source>
</evidence>
<evidence type="ECO:0000256" key="2">
    <source>
        <dbReference type="ARBA" id="ARBA00022448"/>
    </source>
</evidence>
<keyword evidence="2" id="KW-0813">Transport</keyword>
<evidence type="ECO:0000256" key="8">
    <source>
        <dbReference type="ARBA" id="ARBA00023170"/>
    </source>
</evidence>
<dbReference type="Pfam" id="PF10613">
    <property type="entry name" value="Lig_chan-Glu_bd"/>
    <property type="match status" value="1"/>
</dbReference>
<dbReference type="OrthoDB" id="6507850at2759"/>
<proteinExistence type="predicted"/>
<dbReference type="FunCoup" id="A0A6P6Y9N8">
    <property type="interactions" value="46"/>
</dbReference>
<evidence type="ECO:0000259" key="13">
    <source>
        <dbReference type="Pfam" id="PF10613"/>
    </source>
</evidence>
<evidence type="ECO:0000256" key="11">
    <source>
        <dbReference type="ARBA" id="ARBA00023303"/>
    </source>
</evidence>
<reference evidence="15" key="1">
    <citation type="submission" date="2025-08" db="UniProtKB">
        <authorList>
            <consortium name="RefSeq"/>
        </authorList>
    </citation>
    <scope>IDENTIFICATION</scope>
    <source>
        <strain evidence="15">Airmid</strain>
    </source>
</reference>
<evidence type="ECO:0000256" key="6">
    <source>
        <dbReference type="ARBA" id="ARBA00023065"/>
    </source>
</evidence>
<comment type="subcellular location">
    <subcellularLocation>
        <location evidence="1">Cell membrane</location>
        <topology evidence="1">Multi-pass membrane protein</topology>
    </subcellularLocation>
</comment>
<feature type="transmembrane region" description="Helical" evidence="12">
    <location>
        <begin position="137"/>
        <end position="153"/>
    </location>
</feature>
<dbReference type="InterPro" id="IPR052192">
    <property type="entry name" value="Insect_Ionotropic_Sensory_Rcpt"/>
</dbReference>
<name>A0A6P6Y9N8_DERPT</name>
<evidence type="ECO:0000256" key="10">
    <source>
        <dbReference type="ARBA" id="ARBA00023286"/>
    </source>
</evidence>
<evidence type="ECO:0000256" key="1">
    <source>
        <dbReference type="ARBA" id="ARBA00004651"/>
    </source>
</evidence>
<accession>A0A6P6Y9N8</accession>